<evidence type="ECO:0000256" key="3">
    <source>
        <dbReference type="RuleBase" id="RU361235"/>
    </source>
</evidence>
<dbReference type="EC" id="3.1.1.-" evidence="3"/>
<dbReference type="Proteomes" id="UP000054538">
    <property type="component" value="Unassembled WGS sequence"/>
</dbReference>
<dbReference type="SUPFAM" id="SSF53474">
    <property type="entry name" value="alpha/beta-Hydrolases"/>
    <property type="match status" value="1"/>
</dbReference>
<evidence type="ECO:0000256" key="2">
    <source>
        <dbReference type="ARBA" id="ARBA00022801"/>
    </source>
</evidence>
<reference evidence="5 6" key="1">
    <citation type="submission" date="2014-04" db="EMBL/GenBank/DDBJ databases">
        <authorList>
            <consortium name="DOE Joint Genome Institute"/>
            <person name="Kuo A."/>
            <person name="Kohler A."/>
            <person name="Jargeat P."/>
            <person name="Nagy L.G."/>
            <person name="Floudas D."/>
            <person name="Copeland A."/>
            <person name="Barry K.W."/>
            <person name="Cichocki N."/>
            <person name="Veneault-Fourrey C."/>
            <person name="LaButti K."/>
            <person name="Lindquist E.A."/>
            <person name="Lipzen A."/>
            <person name="Lundell T."/>
            <person name="Morin E."/>
            <person name="Murat C."/>
            <person name="Sun H."/>
            <person name="Tunlid A."/>
            <person name="Henrissat B."/>
            <person name="Grigoriev I.V."/>
            <person name="Hibbett D.S."/>
            <person name="Martin F."/>
            <person name="Nordberg H.P."/>
            <person name="Cantor M.N."/>
            <person name="Hua S.X."/>
        </authorList>
    </citation>
    <scope>NUCLEOTIDE SEQUENCE [LARGE SCALE GENOMIC DNA]</scope>
    <source>
        <strain evidence="5 6">Ve08.2h10</strain>
    </source>
</reference>
<gene>
    <name evidence="5" type="ORF">PAXRUDRAFT_152868</name>
</gene>
<dbReference type="InterPro" id="IPR029058">
    <property type="entry name" value="AB_hydrolase_fold"/>
</dbReference>
<dbReference type="ESTHER" id="9homo-a0a0d0dpi5">
    <property type="family name" value="Fungal_carboxylesterase_lipase"/>
</dbReference>
<comment type="similarity">
    <text evidence="1 3">Belongs to the type-B carboxylesterase/lipase family.</text>
</comment>
<evidence type="ECO:0000256" key="1">
    <source>
        <dbReference type="ARBA" id="ARBA00005964"/>
    </source>
</evidence>
<dbReference type="FunCoup" id="A0A0D0DPI5">
    <property type="interactions" value="2"/>
</dbReference>
<evidence type="ECO:0000313" key="6">
    <source>
        <dbReference type="Proteomes" id="UP000054538"/>
    </source>
</evidence>
<reference evidence="6" key="2">
    <citation type="submission" date="2015-01" db="EMBL/GenBank/DDBJ databases">
        <title>Evolutionary Origins and Diversification of the Mycorrhizal Mutualists.</title>
        <authorList>
            <consortium name="DOE Joint Genome Institute"/>
            <consortium name="Mycorrhizal Genomics Consortium"/>
            <person name="Kohler A."/>
            <person name="Kuo A."/>
            <person name="Nagy L.G."/>
            <person name="Floudas D."/>
            <person name="Copeland A."/>
            <person name="Barry K.W."/>
            <person name="Cichocki N."/>
            <person name="Veneault-Fourrey C."/>
            <person name="LaButti K."/>
            <person name="Lindquist E.A."/>
            <person name="Lipzen A."/>
            <person name="Lundell T."/>
            <person name="Morin E."/>
            <person name="Murat C."/>
            <person name="Riley R."/>
            <person name="Ohm R."/>
            <person name="Sun H."/>
            <person name="Tunlid A."/>
            <person name="Henrissat B."/>
            <person name="Grigoriev I.V."/>
            <person name="Hibbett D.S."/>
            <person name="Martin F."/>
        </authorList>
    </citation>
    <scope>NUCLEOTIDE SEQUENCE [LARGE SCALE GENOMIC DNA]</scope>
    <source>
        <strain evidence="6">Ve08.2h10</strain>
    </source>
</reference>
<dbReference type="OrthoDB" id="6846267at2759"/>
<evidence type="ECO:0000259" key="4">
    <source>
        <dbReference type="Pfam" id="PF00135"/>
    </source>
</evidence>
<dbReference type="PROSITE" id="PS00122">
    <property type="entry name" value="CARBOXYLESTERASE_B_1"/>
    <property type="match status" value="1"/>
</dbReference>
<dbReference type="InterPro" id="IPR002018">
    <property type="entry name" value="CarbesteraseB"/>
</dbReference>
<feature type="domain" description="Carboxylesterase type B" evidence="4">
    <location>
        <begin position="17"/>
        <end position="451"/>
    </location>
</feature>
<dbReference type="STRING" id="930991.A0A0D0DPI5"/>
<accession>A0A0D0DPI5</accession>
<evidence type="ECO:0000313" key="5">
    <source>
        <dbReference type="EMBL" id="KIK84664.1"/>
    </source>
</evidence>
<dbReference type="Pfam" id="PF00135">
    <property type="entry name" value="COesterase"/>
    <property type="match status" value="1"/>
</dbReference>
<dbReference type="GO" id="GO:0016787">
    <property type="term" value="F:hydrolase activity"/>
    <property type="evidence" value="ECO:0007669"/>
    <property type="project" value="UniProtKB-KW"/>
</dbReference>
<sequence length="526" mass="58748">MPIHHVPQDLREGVSVSVETKYGPLRGGQMTNGAAVFLEVPYALPPVRFTDPQPLPEGYRYEDKDYIYETKHCFQPANDGQGAGPPPADKKGIGEPSEDILFVNIVSPSSFTRKSKFPVKVYIHGGFLQFGSPHELGSQAQYVAQERSEVWVNIGYRLSVFGFLACDEPKIDGNFGFKDQWLALQWVQENNEAFGGDPANVQLSGLSAGAHSVHQILHHISHLPEGQQSPIKSAIFQSNAILLTPKTAAELRPQYDALCRTLNLDPASPTTLATLRNPALVPATTLMHVIETDSVGVENGTYRGCLDGSWIPVTPDPMEWQRSGQLALKLREKGVTSIAIGDLSEEWYLYAIAHPIHGPDDVFPNILRYYPRPIVESLAKMYRTLPQSASADEAERLIGEILSDGQVHVPVRLFMRDFQNVGFPVFRYEIRWTPEQLRPKGLVTHGTDRCFWALRVPSMNLPQKEVAVAWLDAIDREFEVLEREGKPTRPLNQALTLKEDQTIAWEGDIKWEQLMEIVKVLPGEGS</sequence>
<name>A0A0D0DPI5_9AGAM</name>
<dbReference type="PANTHER" id="PTHR43142:SF1">
    <property type="entry name" value="CARBOXYLIC ESTER HYDROLASE"/>
    <property type="match status" value="1"/>
</dbReference>
<dbReference type="InterPro" id="IPR019826">
    <property type="entry name" value="Carboxylesterase_B_AS"/>
</dbReference>
<dbReference type="PANTHER" id="PTHR43142">
    <property type="entry name" value="CARBOXYLIC ESTER HYDROLASE"/>
    <property type="match status" value="1"/>
</dbReference>
<dbReference type="EMBL" id="KN825574">
    <property type="protein sequence ID" value="KIK84664.1"/>
    <property type="molecule type" value="Genomic_DNA"/>
</dbReference>
<keyword evidence="2 3" id="KW-0378">Hydrolase</keyword>
<organism evidence="5 6">
    <name type="scientific">Paxillus rubicundulus Ve08.2h10</name>
    <dbReference type="NCBI Taxonomy" id="930991"/>
    <lineage>
        <taxon>Eukaryota</taxon>
        <taxon>Fungi</taxon>
        <taxon>Dikarya</taxon>
        <taxon>Basidiomycota</taxon>
        <taxon>Agaricomycotina</taxon>
        <taxon>Agaricomycetes</taxon>
        <taxon>Agaricomycetidae</taxon>
        <taxon>Boletales</taxon>
        <taxon>Paxilineae</taxon>
        <taxon>Paxillaceae</taxon>
        <taxon>Paxillus</taxon>
    </lineage>
</organism>
<keyword evidence="6" id="KW-1185">Reference proteome</keyword>
<dbReference type="InParanoid" id="A0A0D0DPI5"/>
<proteinExistence type="inferred from homology"/>
<dbReference type="AlphaFoldDB" id="A0A0D0DPI5"/>
<protein>
    <recommendedName>
        <fullName evidence="3">Carboxylic ester hydrolase</fullName>
        <ecNumber evidence="3">3.1.1.-</ecNumber>
    </recommendedName>
</protein>
<dbReference type="Gene3D" id="3.40.50.1820">
    <property type="entry name" value="alpha/beta hydrolase"/>
    <property type="match status" value="1"/>
</dbReference>
<dbReference type="HOGENOM" id="CLU_006586_17_2_1"/>